<dbReference type="eggNOG" id="KOG3140">
    <property type="taxonomic scope" value="Eukaryota"/>
</dbReference>
<name>G7DUS4_MIXOS</name>
<dbReference type="Proteomes" id="UP000009131">
    <property type="component" value="Unassembled WGS sequence"/>
</dbReference>
<dbReference type="RefSeq" id="XP_014565819.1">
    <property type="nucleotide sequence ID" value="XM_014710333.1"/>
</dbReference>
<dbReference type="PANTHER" id="PTHR47549:SF1">
    <property type="entry name" value="GOLGI APPARATUS MEMBRANE PROTEIN TVP38"/>
    <property type="match status" value="1"/>
</dbReference>
<accession>G7DUS4</accession>
<evidence type="ECO:0000256" key="1">
    <source>
        <dbReference type="ARBA" id="ARBA00002978"/>
    </source>
</evidence>
<feature type="transmembrane region" description="Helical" evidence="10">
    <location>
        <begin position="229"/>
        <end position="249"/>
    </location>
</feature>
<comment type="caution">
    <text evidence="12">The sequence shown here is derived from an EMBL/GenBank/DDBJ whole genome shotgun (WGS) entry which is preliminary data.</text>
</comment>
<dbReference type="OrthoDB" id="166803at2759"/>
<feature type="domain" description="VTT" evidence="11">
    <location>
        <begin position="96"/>
        <end position="210"/>
    </location>
</feature>
<feature type="transmembrane region" description="Helical" evidence="10">
    <location>
        <begin position="159"/>
        <end position="176"/>
    </location>
</feature>
<evidence type="ECO:0000256" key="8">
    <source>
        <dbReference type="ARBA" id="ARBA00023034"/>
    </source>
</evidence>
<evidence type="ECO:0000256" key="4">
    <source>
        <dbReference type="ARBA" id="ARBA00013533"/>
    </source>
</evidence>
<evidence type="ECO:0000259" key="11">
    <source>
        <dbReference type="Pfam" id="PF09335"/>
    </source>
</evidence>
<evidence type="ECO:0000256" key="5">
    <source>
        <dbReference type="ARBA" id="ARBA00020673"/>
    </source>
</evidence>
<dbReference type="OMA" id="KWQALET"/>
<dbReference type="STRING" id="764103.G7DUS4"/>
<feature type="transmembrane region" description="Helical" evidence="10">
    <location>
        <begin position="110"/>
        <end position="131"/>
    </location>
</feature>
<dbReference type="Pfam" id="PF09335">
    <property type="entry name" value="VTT_dom"/>
    <property type="match status" value="1"/>
</dbReference>
<dbReference type="InterPro" id="IPR032816">
    <property type="entry name" value="VTT_dom"/>
</dbReference>
<keyword evidence="13" id="KW-1185">Reference proteome</keyword>
<comment type="similarity">
    <text evidence="3">Belongs to the TVP38/TMEM64 family.</text>
</comment>
<proteinExistence type="inferred from homology"/>
<feature type="transmembrane region" description="Helical" evidence="10">
    <location>
        <begin position="76"/>
        <end position="98"/>
    </location>
</feature>
<feature type="transmembrane region" description="Helical" evidence="10">
    <location>
        <begin position="36"/>
        <end position="55"/>
    </location>
</feature>
<evidence type="ECO:0000313" key="12">
    <source>
        <dbReference type="EMBL" id="GAA94334.1"/>
    </source>
</evidence>
<evidence type="ECO:0000256" key="3">
    <source>
        <dbReference type="ARBA" id="ARBA00008640"/>
    </source>
</evidence>
<keyword evidence="9 10" id="KW-0472">Membrane</keyword>
<sequence length="301" mass="33442">MAISLRDRLHALEEQSNEALVSLRDRYDALSPAKKLGLLVYFAVNIAILIAFVVIGPSQIFRWLVAGADRLRQYQFGALFLILAMILTAIPPLFGYSTMLTLAGFTYGMWRGWLVACAGCLLGSAVSFLICRRVLKNQGQSLRDGPTFRGLEHAMRKKGLFLICLVRFCPFPFAYSNAALASIEAVSLVQFMIATLTITPKLLVHSFVGSRIYLLADPDHELDATSKRINAAYIALGTLVGFATSYYIYRLTLSYSQSMSLQDETAQSEDGWAGEFDEFDDDEDLESAQARDADDEEDLVK</sequence>
<dbReference type="GO" id="GO:0000139">
    <property type="term" value="C:Golgi membrane"/>
    <property type="evidence" value="ECO:0007669"/>
    <property type="project" value="UniProtKB-SubCell"/>
</dbReference>
<dbReference type="EMBL" id="BABT02000032">
    <property type="protein sequence ID" value="GAA94334.1"/>
    <property type="molecule type" value="Genomic_DNA"/>
</dbReference>
<evidence type="ECO:0000256" key="2">
    <source>
        <dbReference type="ARBA" id="ARBA00004653"/>
    </source>
</evidence>
<dbReference type="AlphaFoldDB" id="G7DUS4"/>
<dbReference type="HOGENOM" id="CLU_041954_0_0_1"/>
<keyword evidence="6 10" id="KW-0812">Transmembrane</keyword>
<dbReference type="GO" id="GO:0016192">
    <property type="term" value="P:vesicle-mediated transport"/>
    <property type="evidence" value="ECO:0007669"/>
    <property type="project" value="TreeGrafter"/>
</dbReference>
<evidence type="ECO:0000256" key="7">
    <source>
        <dbReference type="ARBA" id="ARBA00022989"/>
    </source>
</evidence>
<evidence type="ECO:0000256" key="10">
    <source>
        <dbReference type="SAM" id="Phobius"/>
    </source>
</evidence>
<evidence type="ECO:0000256" key="6">
    <source>
        <dbReference type="ARBA" id="ARBA00022692"/>
    </source>
</evidence>
<gene>
    <name evidence="12" type="primary">Mo00985</name>
    <name evidence="12" type="ORF">E5Q_00985</name>
</gene>
<comment type="subcellular location">
    <subcellularLocation>
        <location evidence="2">Golgi apparatus membrane</location>
        <topology evidence="2">Multi-pass membrane protein</topology>
    </subcellularLocation>
</comment>
<keyword evidence="7 10" id="KW-1133">Transmembrane helix</keyword>
<evidence type="ECO:0000313" key="13">
    <source>
        <dbReference type="Proteomes" id="UP000009131"/>
    </source>
</evidence>
<dbReference type="GO" id="GO:0000022">
    <property type="term" value="P:mitotic spindle elongation"/>
    <property type="evidence" value="ECO:0007669"/>
    <property type="project" value="TreeGrafter"/>
</dbReference>
<protein>
    <recommendedName>
        <fullName evidence="4">Golgi apparatus membrane protein TVP38</fullName>
    </recommendedName>
    <alternativeName>
        <fullName evidence="5">Golgi apparatus membrane protein tvp38</fullName>
    </alternativeName>
</protein>
<dbReference type="InterPro" id="IPR051076">
    <property type="entry name" value="Golgi_membrane_TVP38/TMEM64"/>
</dbReference>
<organism evidence="12 13">
    <name type="scientific">Mixia osmundae (strain CBS 9802 / IAM 14324 / JCM 22182 / KY 12970)</name>
    <dbReference type="NCBI Taxonomy" id="764103"/>
    <lineage>
        <taxon>Eukaryota</taxon>
        <taxon>Fungi</taxon>
        <taxon>Dikarya</taxon>
        <taxon>Basidiomycota</taxon>
        <taxon>Pucciniomycotina</taxon>
        <taxon>Mixiomycetes</taxon>
        <taxon>Mixiales</taxon>
        <taxon>Mixiaceae</taxon>
        <taxon>Mixia</taxon>
    </lineage>
</organism>
<dbReference type="PANTHER" id="PTHR47549">
    <property type="entry name" value="GOLGI APPARATUS MEMBRANE PROTEIN TVP38-RELATED"/>
    <property type="match status" value="1"/>
</dbReference>
<evidence type="ECO:0000256" key="9">
    <source>
        <dbReference type="ARBA" id="ARBA00023136"/>
    </source>
</evidence>
<comment type="function">
    <text evidence="1">Golgi membrane protein involved in vesicular trafficking and spindle migration.</text>
</comment>
<reference evidence="12 13" key="1">
    <citation type="journal article" date="2011" name="J. Gen. Appl. Microbiol.">
        <title>Draft genome sequencing of the enigmatic basidiomycete Mixia osmundae.</title>
        <authorList>
            <person name="Nishida H."/>
            <person name="Nagatsuka Y."/>
            <person name="Sugiyama J."/>
        </authorList>
    </citation>
    <scope>NUCLEOTIDE SEQUENCE [LARGE SCALE GENOMIC DNA]</scope>
    <source>
        <strain evidence="13">CBS 9802 / IAM 14324 / JCM 22182 / KY 12970</strain>
    </source>
</reference>
<reference evidence="12 13" key="2">
    <citation type="journal article" date="2012" name="Open Biol.">
        <title>Characteristics of nucleosomes and linker DNA regions on the genome of the basidiomycete Mixia osmundae revealed by mono- and dinucleosome mapping.</title>
        <authorList>
            <person name="Nishida H."/>
            <person name="Kondo S."/>
            <person name="Matsumoto T."/>
            <person name="Suzuki Y."/>
            <person name="Yoshikawa H."/>
            <person name="Taylor T.D."/>
            <person name="Sugiyama J."/>
        </authorList>
    </citation>
    <scope>NUCLEOTIDE SEQUENCE [LARGE SCALE GENOMIC DNA]</scope>
    <source>
        <strain evidence="13">CBS 9802 / IAM 14324 / JCM 22182 / KY 12970</strain>
    </source>
</reference>
<feature type="transmembrane region" description="Helical" evidence="10">
    <location>
        <begin position="188"/>
        <end position="208"/>
    </location>
</feature>
<keyword evidence="8" id="KW-0333">Golgi apparatus</keyword>
<dbReference type="InParanoid" id="G7DUS4"/>